<dbReference type="GO" id="GO:0008270">
    <property type="term" value="F:zinc ion binding"/>
    <property type="evidence" value="ECO:0007669"/>
    <property type="project" value="InterPro"/>
</dbReference>
<feature type="region of interest" description="Disordered" evidence="2">
    <location>
        <begin position="706"/>
        <end position="802"/>
    </location>
</feature>
<evidence type="ECO:0000256" key="2">
    <source>
        <dbReference type="SAM" id="MobiDB-lite"/>
    </source>
</evidence>
<dbReference type="Gene3D" id="4.10.240.10">
    <property type="entry name" value="Zn(2)-C6 fungal-type DNA-binding domain"/>
    <property type="match status" value="1"/>
</dbReference>
<organism evidence="4 5">
    <name type="scientific">Amorphotheca resinae ATCC 22711</name>
    <dbReference type="NCBI Taxonomy" id="857342"/>
    <lineage>
        <taxon>Eukaryota</taxon>
        <taxon>Fungi</taxon>
        <taxon>Dikarya</taxon>
        <taxon>Ascomycota</taxon>
        <taxon>Pezizomycotina</taxon>
        <taxon>Leotiomycetes</taxon>
        <taxon>Helotiales</taxon>
        <taxon>Amorphothecaceae</taxon>
        <taxon>Amorphotheca</taxon>
    </lineage>
</organism>
<proteinExistence type="predicted"/>
<dbReference type="SUPFAM" id="SSF57701">
    <property type="entry name" value="Zn2/Cys6 DNA-binding domain"/>
    <property type="match status" value="1"/>
</dbReference>
<sequence length="912" mass="99474">MPANTSAVTLKMVRINDESILKGLDLEDAKSIRKVMTALEYRLTHCVLNASAAELIELESSQNSLVNSIMIDISTTSKTHPLLLEAALRFISSRYQNDGGVIAAAEELETLATAYVLSKPTVDSKAYEEAERRMEKIRGKTDILRIRQRLPELAPGAFCVQIFGARQACEIEAMAVKVGGDIRDIPPQVQLGLQPVPDGPTGLNFGQCEHCIRRKLSCDRKEPKCTACRYTWSDCQYPVPTPEEELHESNDAAKKATQQKDKVVEVSSDSSLSELDIDSDVSEPQPQSTRTRSGKKVQKPVAPKNTTKPKPKAGSKTTMAPPPKPQTQGKKRNLDTITVQDEPNTEDDEQATKPPASKKRKALPAAPQNTAKPKADTQIVSKPISPKPRTRSTKRNLDTTNVEKEPTPEEDEQTTMLPASKKRKAQAAVPEDDEQTTTLTTSKKRKAQSAVPEDDEQPTMLTASKKRKAQAAVPEDDEQITTLTASKKRKAQSAVPEGKEQRTMLPSSKDGKLQSAISQNNTKPKADTQTTESLFTMPQTRSKKRKLDTMTVQEDESLQDNEKTTMHAPSKNQKPAAATKPQGSTKTQAATKTKAATKPQDEEDESEEDSEPQTKRLRSGRKAAGRPPTARSAPTAPTAPTALPAPAALPAPTQPSRGRPVQNHAGQKLCNTCQAWKNPGDFALKQHSKIPGARVGYCVRCQIKKQENNRAKAQAKKQRMAQQNGTALTDDNDEDTEDQVQDSKPTMTSAPGTTLKNIAEENEGESVVSADEHGPIIKKERVEEEDLYGISDDDRPAVTSGRGTTLETIAEESEEESVVTADAHGPIIKKERVEEEDLYGVSDDDRPAVTSAPGQSLEDIAEEGENEYDPPDDIFYSAEGDYMNDEELARSGLLHDGSGDAQEAFGAGQGEV</sequence>
<feature type="compositionally biased region" description="Low complexity" evidence="2">
    <location>
        <begin position="265"/>
        <end position="274"/>
    </location>
</feature>
<feature type="region of interest" description="Disordered" evidence="2">
    <location>
        <begin position="837"/>
        <end position="912"/>
    </location>
</feature>
<reference evidence="4 5" key="1">
    <citation type="journal article" date="2018" name="New Phytol.">
        <title>Comparative genomics and transcriptomics depict ericoid mycorrhizal fungi as versatile saprotrophs and plant mutualists.</title>
        <authorList>
            <person name="Martino E."/>
            <person name="Morin E."/>
            <person name="Grelet G.A."/>
            <person name="Kuo A."/>
            <person name="Kohler A."/>
            <person name="Daghino S."/>
            <person name="Barry K.W."/>
            <person name="Cichocki N."/>
            <person name="Clum A."/>
            <person name="Dockter R.B."/>
            <person name="Hainaut M."/>
            <person name="Kuo R.C."/>
            <person name="LaButti K."/>
            <person name="Lindahl B.D."/>
            <person name="Lindquist E.A."/>
            <person name="Lipzen A."/>
            <person name="Khouja H.R."/>
            <person name="Magnuson J."/>
            <person name="Murat C."/>
            <person name="Ohm R.A."/>
            <person name="Singer S.W."/>
            <person name="Spatafora J.W."/>
            <person name="Wang M."/>
            <person name="Veneault-Fourrey C."/>
            <person name="Henrissat B."/>
            <person name="Grigoriev I.V."/>
            <person name="Martin F.M."/>
            <person name="Perotto S."/>
        </authorList>
    </citation>
    <scope>NUCLEOTIDE SEQUENCE [LARGE SCALE GENOMIC DNA]</scope>
    <source>
        <strain evidence="4 5">ATCC 22711</strain>
    </source>
</reference>
<evidence type="ECO:0000259" key="3">
    <source>
        <dbReference type="PROSITE" id="PS50048"/>
    </source>
</evidence>
<dbReference type="OrthoDB" id="3560115at2759"/>
<dbReference type="EMBL" id="KZ679017">
    <property type="protein sequence ID" value="PSS09283.1"/>
    <property type="molecule type" value="Genomic_DNA"/>
</dbReference>
<dbReference type="AlphaFoldDB" id="A0A2T3ASG5"/>
<feature type="compositionally biased region" description="Basic residues" evidence="2">
    <location>
        <begin position="615"/>
        <end position="624"/>
    </location>
</feature>
<protein>
    <recommendedName>
        <fullName evidence="3">Zn(2)-C6 fungal-type domain-containing protein</fullName>
    </recommendedName>
</protein>
<evidence type="ECO:0000313" key="4">
    <source>
        <dbReference type="EMBL" id="PSS09283.1"/>
    </source>
</evidence>
<dbReference type="RefSeq" id="XP_024717581.1">
    <property type="nucleotide sequence ID" value="XM_024867764.1"/>
</dbReference>
<dbReference type="InterPro" id="IPR001138">
    <property type="entry name" value="Zn2Cys6_DnaBD"/>
</dbReference>
<evidence type="ECO:0000256" key="1">
    <source>
        <dbReference type="ARBA" id="ARBA00023242"/>
    </source>
</evidence>
<evidence type="ECO:0000313" key="5">
    <source>
        <dbReference type="Proteomes" id="UP000241818"/>
    </source>
</evidence>
<dbReference type="GeneID" id="36575845"/>
<feature type="compositionally biased region" description="Acidic residues" evidence="2">
    <location>
        <begin position="730"/>
        <end position="740"/>
    </location>
</feature>
<dbReference type="InterPro" id="IPR036864">
    <property type="entry name" value="Zn2-C6_fun-type_DNA-bd_sf"/>
</dbReference>
<gene>
    <name evidence="4" type="ORF">M430DRAFT_45376</name>
</gene>
<feature type="domain" description="Zn(2)-C6 fungal-type" evidence="3">
    <location>
        <begin position="207"/>
        <end position="237"/>
    </location>
</feature>
<feature type="compositionally biased region" description="Basic and acidic residues" evidence="2">
    <location>
        <begin position="770"/>
        <end position="782"/>
    </location>
</feature>
<feature type="compositionally biased region" description="Basic and acidic residues" evidence="2">
    <location>
        <begin position="395"/>
        <end position="407"/>
    </location>
</feature>
<feature type="compositionally biased region" description="Basic and acidic residues" evidence="2">
    <location>
        <begin position="247"/>
        <end position="264"/>
    </location>
</feature>
<feature type="compositionally biased region" description="Polar residues" evidence="2">
    <location>
        <begin position="742"/>
        <end position="756"/>
    </location>
</feature>
<feature type="compositionally biased region" description="Polar residues" evidence="2">
    <location>
        <begin position="515"/>
        <end position="540"/>
    </location>
</feature>
<feature type="compositionally biased region" description="Acidic residues" evidence="2">
    <location>
        <begin position="601"/>
        <end position="611"/>
    </location>
</feature>
<feature type="compositionally biased region" description="Low complexity" evidence="2">
    <location>
        <begin position="625"/>
        <end position="646"/>
    </location>
</feature>
<dbReference type="Proteomes" id="UP000241818">
    <property type="component" value="Unassembled WGS sequence"/>
</dbReference>
<feature type="compositionally biased region" description="Low complexity" evidence="2">
    <location>
        <begin position="585"/>
        <end position="598"/>
    </location>
</feature>
<feature type="compositionally biased region" description="Acidic residues" evidence="2">
    <location>
        <begin position="859"/>
        <end position="872"/>
    </location>
</feature>
<accession>A0A2T3ASG5</accession>
<dbReference type="Pfam" id="PF00172">
    <property type="entry name" value="Zn_clus"/>
    <property type="match status" value="1"/>
</dbReference>
<dbReference type="GO" id="GO:0000981">
    <property type="term" value="F:DNA-binding transcription factor activity, RNA polymerase II-specific"/>
    <property type="evidence" value="ECO:0007669"/>
    <property type="project" value="InterPro"/>
</dbReference>
<feature type="region of interest" description="Disordered" evidence="2">
    <location>
        <begin position="241"/>
        <end position="665"/>
    </location>
</feature>
<dbReference type="PROSITE" id="PS50048">
    <property type="entry name" value="ZN2_CY6_FUNGAL_2"/>
    <property type="match status" value="1"/>
</dbReference>
<keyword evidence="1" id="KW-0539">Nucleus</keyword>
<dbReference type="CDD" id="cd00067">
    <property type="entry name" value="GAL4"/>
    <property type="match status" value="1"/>
</dbReference>
<name>A0A2T3ASG5_AMORE</name>
<keyword evidence="5" id="KW-1185">Reference proteome</keyword>
<dbReference type="InParanoid" id="A0A2T3ASG5"/>